<evidence type="ECO:0000256" key="4">
    <source>
        <dbReference type="ARBA" id="ARBA00022801"/>
    </source>
</evidence>
<comment type="cofactor">
    <cofactor evidence="9">
        <name>Zn(2+)</name>
        <dbReference type="ChEBI" id="CHEBI:29105"/>
    </cofactor>
    <text evidence="9">Binds 1 zinc ion.</text>
</comment>
<evidence type="ECO:0000256" key="9">
    <source>
        <dbReference type="RuleBase" id="RU003435"/>
    </source>
</evidence>
<keyword evidence="13" id="KW-1185">Reference proteome</keyword>
<evidence type="ECO:0000259" key="10">
    <source>
        <dbReference type="Pfam" id="PF01432"/>
    </source>
</evidence>
<sequence>MKNPLLETTALPAFTQILPEHVEPAIDQLLAHNRAERDRLLAQVGPATWEAIVEPLAVMENQLSRAWGVVSHLNSVMNSDELRVAHTACLAKLSNYYTEMGQNRELFEAYSAVMENAQDLSHEQRKVLENALLDFRLSGVDLEGPAKEEYRSLSEKLSGLSSAFSNNVLDASNAWTRLIIDREALAGLPESALAVAAQSARQREMEGYLLTLDAPSFLPVMTYAEDAALREEVYQAFSTRASDQGPQASQFDNTDALGEILAARHRQADLLGFGNYAELSLAKKMARSTGEVMDFLQALVDRVLPQAKQEFDELCRFTEEHFGVVELRAWDVAFFSEKLRQHKHQLTEEEVKVYFPADRVISGMFEVVGRLFSVHFHPVENAQTYHPDVLLYEIRDRNGEVRAQFYFDLYARQNKRGGAWMAQCQSRMKIGGVDQIPVAYMTCNFTPGVDGEPSLLTHREVETLFHEFGHGLHHMLTRVDHPDIAGISGVAWDAVELPSQFMENYCWQREALDCFAAHHETGAPLPDHLYQRMIDAKNFQAGMAMVRQLEFSLFDFKLHLEFDPESGASVYDTLNEVRDQVSVLKPPEWNRFAHAFTHVFGGGYAAGYYSYKWAEVLSADAFSLFEERGIFDPETGAAFLSKILERGGADDAMNLFVDFRGREPEIGALLRHSGIAA</sequence>
<dbReference type="SUPFAM" id="SSF55486">
    <property type="entry name" value="Metalloproteases ('zincins'), catalytic domain"/>
    <property type="match status" value="1"/>
</dbReference>
<dbReference type="STRING" id="565045.NOR51B_1764"/>
<proteinExistence type="inferred from homology"/>
<dbReference type="eggNOG" id="COG0339">
    <property type="taxonomic scope" value="Bacteria"/>
</dbReference>
<dbReference type="GO" id="GO:0005829">
    <property type="term" value="C:cytosol"/>
    <property type="evidence" value="ECO:0007669"/>
    <property type="project" value="UniProtKB-ARBA"/>
</dbReference>
<keyword evidence="4 9" id="KW-0378">Hydrolase</keyword>
<evidence type="ECO:0000256" key="5">
    <source>
        <dbReference type="ARBA" id="ARBA00022833"/>
    </source>
</evidence>
<dbReference type="EC" id="3.4.24.70" evidence="8"/>
<dbReference type="RefSeq" id="WP_009020563.1">
    <property type="nucleotide sequence ID" value="NZ_DS999411.1"/>
</dbReference>
<dbReference type="Gene3D" id="1.10.1370.10">
    <property type="entry name" value="Neurolysin, domain 3"/>
    <property type="match status" value="1"/>
</dbReference>
<dbReference type="InterPro" id="IPR001567">
    <property type="entry name" value="Pept_M3A_M3B_dom"/>
</dbReference>
<dbReference type="GO" id="GO:0004222">
    <property type="term" value="F:metalloendopeptidase activity"/>
    <property type="evidence" value="ECO:0007669"/>
    <property type="project" value="UniProtKB-EC"/>
</dbReference>
<dbReference type="GO" id="GO:0006508">
    <property type="term" value="P:proteolysis"/>
    <property type="evidence" value="ECO:0007669"/>
    <property type="project" value="UniProtKB-KW"/>
</dbReference>
<evidence type="ECO:0000256" key="2">
    <source>
        <dbReference type="ARBA" id="ARBA00022670"/>
    </source>
</evidence>
<gene>
    <name evidence="12" type="ORF">NOR51B_1764</name>
</gene>
<dbReference type="InterPro" id="IPR024079">
    <property type="entry name" value="MetalloPept_cat_dom_sf"/>
</dbReference>
<evidence type="ECO:0000256" key="1">
    <source>
        <dbReference type="ARBA" id="ARBA00006040"/>
    </source>
</evidence>
<comment type="similarity">
    <text evidence="1 9">Belongs to the peptidase M3 family.</text>
</comment>
<keyword evidence="6 9" id="KW-0482">Metalloprotease</keyword>
<evidence type="ECO:0000256" key="3">
    <source>
        <dbReference type="ARBA" id="ARBA00022723"/>
    </source>
</evidence>
<dbReference type="EMBL" id="DS999411">
    <property type="protein sequence ID" value="EED35817.1"/>
    <property type="molecule type" value="Genomic_DNA"/>
</dbReference>
<keyword evidence="3 9" id="KW-0479">Metal-binding</keyword>
<dbReference type="HOGENOM" id="CLU_001805_4_1_6"/>
<dbReference type="Gene3D" id="3.40.390.10">
    <property type="entry name" value="Collagenase (Catalytic Domain)"/>
    <property type="match status" value="1"/>
</dbReference>
<reference evidence="13" key="1">
    <citation type="journal article" date="2013" name="BMC Microbiol.">
        <title>Taxonomy and evolution of bacteriochlorophyll a-containing members of the OM60/NOR5 clade of marine gammaproteobacteria: description of Luminiphilus syltensis gen. nov., sp. nov., reclassification of Haliea rubra as Pseudohaliea rubra gen. nov., comb. nov., and emendation of Chromatocurvus halotolerans.</title>
        <authorList>
            <person name="Spring S."/>
            <person name="Riedel T."/>
            <person name="Sproer C."/>
            <person name="Yan S."/>
            <person name="Harder J."/>
            <person name="Fuchs B.M."/>
        </authorList>
    </citation>
    <scope>NUCLEOTIDE SEQUENCE [LARGE SCALE GENOMIC DNA]</scope>
    <source>
        <strain evidence="13">NOR51-B</strain>
    </source>
</reference>
<dbReference type="InterPro" id="IPR034005">
    <property type="entry name" value="M3A_DCP"/>
</dbReference>
<dbReference type="MEROPS" id="M03.004"/>
<keyword evidence="2 9" id="KW-0645">Protease</keyword>
<keyword evidence="5 9" id="KW-0862">Zinc</keyword>
<dbReference type="CDD" id="cd06456">
    <property type="entry name" value="M3A_DCP"/>
    <property type="match status" value="1"/>
</dbReference>
<dbReference type="PANTHER" id="PTHR43660:SF1">
    <property type="entry name" value="DIPEPTIDYL CARBOXYPEPTIDASE"/>
    <property type="match status" value="1"/>
</dbReference>
<feature type="domain" description="Oligopeptidase A N-terminal" evidence="11">
    <location>
        <begin position="26"/>
        <end position="146"/>
    </location>
</feature>
<evidence type="ECO:0000256" key="7">
    <source>
        <dbReference type="ARBA" id="ARBA00024603"/>
    </source>
</evidence>
<evidence type="ECO:0000259" key="11">
    <source>
        <dbReference type="Pfam" id="PF19310"/>
    </source>
</evidence>
<evidence type="ECO:0000256" key="6">
    <source>
        <dbReference type="ARBA" id="ARBA00023049"/>
    </source>
</evidence>
<name>B8KRE7_9GAMM</name>
<evidence type="ECO:0000256" key="8">
    <source>
        <dbReference type="ARBA" id="ARBA00026100"/>
    </source>
</evidence>
<comment type="catalytic activity">
    <reaction evidence="7">
        <text>Hydrolysis of oligopeptides, with broad specificity. Gly or Ala commonly occur as P1 or P1' residues, but more distant residues are also important, as is shown by the fact that Z-Gly-Pro-Gly-|-Gly-Pro-Ala is cleaved, but not Z-(Gly)(5).</text>
        <dbReference type="EC" id="3.4.24.70"/>
    </reaction>
</comment>
<dbReference type="AlphaFoldDB" id="B8KRE7"/>
<evidence type="ECO:0000313" key="13">
    <source>
        <dbReference type="Proteomes" id="UP000004699"/>
    </source>
</evidence>
<dbReference type="InterPro" id="IPR045666">
    <property type="entry name" value="OpdA_N"/>
</dbReference>
<feature type="domain" description="Peptidase M3A/M3B catalytic" evidence="10">
    <location>
        <begin position="220"/>
        <end position="674"/>
    </location>
</feature>
<dbReference type="PANTHER" id="PTHR43660">
    <property type="entry name" value="DIPEPTIDYL CARBOXYPEPTIDASE"/>
    <property type="match status" value="1"/>
</dbReference>
<organism evidence="12 13">
    <name type="scientific">Luminiphilus syltensis NOR5-1B</name>
    <dbReference type="NCBI Taxonomy" id="565045"/>
    <lineage>
        <taxon>Bacteria</taxon>
        <taxon>Pseudomonadati</taxon>
        <taxon>Pseudomonadota</taxon>
        <taxon>Gammaproteobacteria</taxon>
        <taxon>Cellvibrionales</taxon>
        <taxon>Halieaceae</taxon>
        <taxon>Luminiphilus</taxon>
    </lineage>
</organism>
<accession>B8KRE7</accession>
<protein>
    <recommendedName>
        <fullName evidence="8">oligopeptidase A</fullName>
        <ecNumber evidence="8">3.4.24.70</ecNumber>
    </recommendedName>
</protein>
<dbReference type="GO" id="GO:0046872">
    <property type="term" value="F:metal ion binding"/>
    <property type="evidence" value="ECO:0007669"/>
    <property type="project" value="UniProtKB-UniRule"/>
</dbReference>
<dbReference type="InterPro" id="IPR045090">
    <property type="entry name" value="Pept_M3A_M3B"/>
</dbReference>
<dbReference type="Pfam" id="PF19310">
    <property type="entry name" value="TOP_N"/>
    <property type="match status" value="1"/>
</dbReference>
<evidence type="ECO:0000313" key="12">
    <source>
        <dbReference type="EMBL" id="EED35817.1"/>
    </source>
</evidence>
<dbReference type="Pfam" id="PF01432">
    <property type="entry name" value="Peptidase_M3"/>
    <property type="match status" value="1"/>
</dbReference>
<dbReference type="OrthoDB" id="9773538at2"/>
<dbReference type="InterPro" id="IPR024077">
    <property type="entry name" value="Neurolysin/TOP_dom2"/>
</dbReference>
<dbReference type="InterPro" id="IPR024080">
    <property type="entry name" value="Neurolysin/TOP_N"/>
</dbReference>
<dbReference type="FunFam" id="3.40.390.10:FF:000009">
    <property type="entry name" value="Oligopeptidase A"/>
    <property type="match status" value="1"/>
</dbReference>
<dbReference type="Proteomes" id="UP000004699">
    <property type="component" value="Unassembled WGS sequence"/>
</dbReference>
<dbReference type="Gene3D" id="1.20.1050.40">
    <property type="entry name" value="Endopeptidase. Chain P, domain 1"/>
    <property type="match status" value="1"/>
</dbReference>